<evidence type="ECO:0000313" key="3">
    <source>
        <dbReference type="Proteomes" id="UP000070174"/>
    </source>
</evidence>
<proteinExistence type="predicted"/>
<feature type="domain" description="DUF4130" evidence="1">
    <location>
        <begin position="81"/>
        <end position="233"/>
    </location>
</feature>
<organism evidence="2">
    <name type="scientific">Peptoniphilus harei</name>
    <dbReference type="NCBI Taxonomy" id="54005"/>
    <lineage>
        <taxon>Bacteria</taxon>
        <taxon>Bacillati</taxon>
        <taxon>Bacillota</taxon>
        <taxon>Tissierellia</taxon>
        <taxon>Tissierellales</taxon>
        <taxon>Peptoniphilaceae</taxon>
        <taxon>Peptoniphilus</taxon>
    </lineage>
</organism>
<sequence length="245" mass="28964">MIYLYDGTIEGLFTVIFNAYKVLEEVDSISKRVSQVNSKEERIKCPTEEDKALRVRKSIIKNFSYSFYDSILKVFAVPSEKKELAIARTLKKLYLHGFYYLESDDKDVKDFKNLLDRVSGEINSYKSLPFEEKKGLLFAKFQPQNDILYFVYRHFKSKLANKSFVIADFRRNKAVIYNGEEGKFFEFEMSEDMKSTDAFFDLWLSFYDEVAPDKRKRNIDRMGDMQRSYWSHMANMPGPRRSEGK</sequence>
<dbReference type="EMBL" id="LRQE01000041">
    <property type="protein sequence ID" value="KXA28672.1"/>
    <property type="molecule type" value="Genomic_DNA"/>
</dbReference>
<reference evidence="2 3" key="1">
    <citation type="submission" date="2016-01" db="EMBL/GenBank/DDBJ databases">
        <authorList>
            <person name="Oliw E.H."/>
        </authorList>
    </citation>
    <scope>NUCLEOTIDE SEQUENCE [LARGE SCALE GENOMIC DNA]</scope>
    <source>
        <strain evidence="2 3">CMW7756A</strain>
    </source>
</reference>
<gene>
    <name evidence="2" type="ORF">HMPREF3229_01668</name>
</gene>
<dbReference type="InterPro" id="IPR025404">
    <property type="entry name" value="DUF4130"/>
</dbReference>
<dbReference type="InterPro" id="IPR023875">
    <property type="entry name" value="DNA_repair_put"/>
</dbReference>
<dbReference type="AlphaFoldDB" id="A0A133PJD7"/>
<name>A0A133PJD7_9FIRM</name>
<dbReference type="PATRIC" id="fig|54005.3.peg.1631"/>
<dbReference type="RefSeq" id="WP_060800637.1">
    <property type="nucleotide sequence ID" value="NZ_KQ957105.1"/>
</dbReference>
<dbReference type="NCBIfam" id="TIGR03915">
    <property type="entry name" value="SAM_7_link_chp"/>
    <property type="match status" value="1"/>
</dbReference>
<protein>
    <submittedName>
        <fullName evidence="2">Putative DNA metabolism protein</fullName>
    </submittedName>
</protein>
<evidence type="ECO:0000259" key="1">
    <source>
        <dbReference type="Pfam" id="PF13566"/>
    </source>
</evidence>
<dbReference type="Pfam" id="PF13566">
    <property type="entry name" value="DUF4130"/>
    <property type="match status" value="1"/>
</dbReference>
<dbReference type="Proteomes" id="UP000070174">
    <property type="component" value="Unassembled WGS sequence"/>
</dbReference>
<evidence type="ECO:0000313" key="2">
    <source>
        <dbReference type="EMBL" id="KXA28672.1"/>
    </source>
</evidence>
<comment type="caution">
    <text evidence="2">The sequence shown here is derived from an EMBL/GenBank/DDBJ whole genome shotgun (WGS) entry which is preliminary data.</text>
</comment>
<accession>A0A133PJD7</accession>